<dbReference type="AlphaFoldDB" id="A0A8T1WJN5"/>
<dbReference type="PANTHER" id="PTHR36535">
    <property type="entry name" value="YALI0E30327P"/>
    <property type="match status" value="1"/>
</dbReference>
<gene>
    <name evidence="2" type="ORF">PHYPSEUDO_003135</name>
</gene>
<protein>
    <submittedName>
        <fullName evidence="2">Uncharacterized protein</fullName>
    </submittedName>
</protein>
<accession>A0A8T1WJN5</accession>
<evidence type="ECO:0000313" key="2">
    <source>
        <dbReference type="EMBL" id="KAG7391929.1"/>
    </source>
</evidence>
<feature type="compositionally biased region" description="Basic and acidic residues" evidence="1">
    <location>
        <begin position="536"/>
        <end position="548"/>
    </location>
</feature>
<evidence type="ECO:0000256" key="1">
    <source>
        <dbReference type="SAM" id="MobiDB-lite"/>
    </source>
</evidence>
<proteinExistence type="predicted"/>
<reference evidence="2" key="1">
    <citation type="submission" date="2021-02" db="EMBL/GenBank/DDBJ databases">
        <authorList>
            <person name="Palmer J.M."/>
        </authorList>
    </citation>
    <scope>NUCLEOTIDE SEQUENCE</scope>
    <source>
        <strain evidence="2">SCRP734</strain>
    </source>
</reference>
<organism evidence="2 3">
    <name type="scientific">Phytophthora pseudosyringae</name>
    <dbReference type="NCBI Taxonomy" id="221518"/>
    <lineage>
        <taxon>Eukaryota</taxon>
        <taxon>Sar</taxon>
        <taxon>Stramenopiles</taxon>
        <taxon>Oomycota</taxon>
        <taxon>Peronosporomycetes</taxon>
        <taxon>Peronosporales</taxon>
        <taxon>Peronosporaceae</taxon>
        <taxon>Phytophthora</taxon>
    </lineage>
</organism>
<name>A0A8T1WJN5_9STRA</name>
<feature type="region of interest" description="Disordered" evidence="1">
    <location>
        <begin position="536"/>
        <end position="557"/>
    </location>
</feature>
<dbReference type="PANTHER" id="PTHR36535:SF1">
    <property type="entry name" value="DUF1772 DOMAIN-CONTAINING PROTEIN"/>
    <property type="match status" value="1"/>
</dbReference>
<keyword evidence="3" id="KW-1185">Reference proteome</keyword>
<dbReference type="Proteomes" id="UP000694044">
    <property type="component" value="Unassembled WGS sequence"/>
</dbReference>
<dbReference type="EMBL" id="JAGDFM010000016">
    <property type="protein sequence ID" value="KAG7391929.1"/>
    <property type="molecule type" value="Genomic_DNA"/>
</dbReference>
<comment type="caution">
    <text evidence="2">The sequence shown here is derived from an EMBL/GenBank/DDBJ whole genome shotgun (WGS) entry which is preliminary data.</text>
</comment>
<sequence length="557" mass="62456">MAAVDRYCCCRVTDGTYFIIGGGGVDAGFATAVALTNELTWTTTVGETCTEGGTAHTSQIFCTLGTLRDEDLHFPGGQSFSVLRKPLTTQKRELNQELATRTCFQLVELPAQVEGNTPAPFMRIFDELRYLRDLFVKNVRRLLRLLSTSTRKVRVHITKLLKQYYNLLFADAPTRVHQAMVDFNRWLTAVLEDTRAEGIEWGPSYGEKPWLALEEPQPQDDQLDDVFSVDNASTIQLLRAACEYYMTRCESLQQTNAGLATQLEEVKTQLKAALIRAFESQQALAREREVSTLQGRRLVMGVQIGDHLSQENSHGRGPTDLHQQITDAFRMLDVVRAAPREGTETAPTSEATSVSDFEPDSFAEEVEDGQAEDWREPEDTEDIEGALVEQKELLAVPPGHDDMVLTEGHEVLVSSPDVVNSEPSVGATEAISTYDGCDYEQLTKMQNSEEKSGGSWYRQALRSLKDKREQRRFLRKSRVESAKAPLVTTSTTDVVDKEAPSLDAPEFVQLVSIRDPAKDGDDSMWYRRALQHLNDERKRRVSDRDRDSFSSTISIVG</sequence>
<dbReference type="OrthoDB" id="165862at2759"/>
<evidence type="ECO:0000313" key="3">
    <source>
        <dbReference type="Proteomes" id="UP000694044"/>
    </source>
</evidence>